<keyword evidence="3" id="KW-1185">Reference proteome</keyword>
<feature type="region of interest" description="Disordered" evidence="1">
    <location>
        <begin position="74"/>
        <end position="94"/>
    </location>
</feature>
<dbReference type="EMBL" id="JAHHUM010001260">
    <property type="protein sequence ID" value="KAK5613065.1"/>
    <property type="molecule type" value="Genomic_DNA"/>
</dbReference>
<dbReference type="AlphaFoldDB" id="A0AAV9RVI5"/>
<evidence type="ECO:0000313" key="2">
    <source>
        <dbReference type="EMBL" id="KAK5613065.1"/>
    </source>
</evidence>
<proteinExistence type="predicted"/>
<gene>
    <name evidence="2" type="ORF">CRENBAI_002188</name>
</gene>
<accession>A0AAV9RVI5</accession>
<evidence type="ECO:0000256" key="1">
    <source>
        <dbReference type="SAM" id="MobiDB-lite"/>
    </source>
</evidence>
<sequence>MGRVGGGGWMAQSSQQRPCLYNTKWSSFPGLKEGQRDRITVATAVTCSLAGPTEQAAPPHSYGVAIEPEAHRASVRGAPCPDRQTGNGSSPLPSCLPRKAEAVACHGAPPVH</sequence>
<protein>
    <submittedName>
        <fullName evidence="2">Uncharacterized protein</fullName>
    </submittedName>
</protein>
<organism evidence="2 3">
    <name type="scientific">Crenichthys baileyi</name>
    <name type="common">White River springfish</name>
    <dbReference type="NCBI Taxonomy" id="28760"/>
    <lineage>
        <taxon>Eukaryota</taxon>
        <taxon>Metazoa</taxon>
        <taxon>Chordata</taxon>
        <taxon>Craniata</taxon>
        <taxon>Vertebrata</taxon>
        <taxon>Euteleostomi</taxon>
        <taxon>Actinopterygii</taxon>
        <taxon>Neopterygii</taxon>
        <taxon>Teleostei</taxon>
        <taxon>Neoteleostei</taxon>
        <taxon>Acanthomorphata</taxon>
        <taxon>Ovalentaria</taxon>
        <taxon>Atherinomorphae</taxon>
        <taxon>Cyprinodontiformes</taxon>
        <taxon>Goodeidae</taxon>
        <taxon>Crenichthys</taxon>
    </lineage>
</organism>
<name>A0AAV9RVI5_9TELE</name>
<evidence type="ECO:0000313" key="3">
    <source>
        <dbReference type="Proteomes" id="UP001311232"/>
    </source>
</evidence>
<dbReference type="Proteomes" id="UP001311232">
    <property type="component" value="Unassembled WGS sequence"/>
</dbReference>
<comment type="caution">
    <text evidence="2">The sequence shown here is derived from an EMBL/GenBank/DDBJ whole genome shotgun (WGS) entry which is preliminary data.</text>
</comment>
<reference evidence="2 3" key="1">
    <citation type="submission" date="2021-06" db="EMBL/GenBank/DDBJ databases">
        <authorList>
            <person name="Palmer J.M."/>
        </authorList>
    </citation>
    <scope>NUCLEOTIDE SEQUENCE [LARGE SCALE GENOMIC DNA]</scope>
    <source>
        <strain evidence="2 3">MEX-2019</strain>
        <tissue evidence="2">Muscle</tissue>
    </source>
</reference>